<reference evidence="4" key="1">
    <citation type="journal article" date="2019" name="Int. J. Syst. Evol. Microbiol.">
        <title>The Global Catalogue of Microorganisms (GCM) 10K type strain sequencing project: providing services to taxonomists for standard genome sequencing and annotation.</title>
        <authorList>
            <consortium name="The Broad Institute Genomics Platform"/>
            <consortium name="The Broad Institute Genome Sequencing Center for Infectious Disease"/>
            <person name="Wu L."/>
            <person name="Ma J."/>
        </authorList>
    </citation>
    <scope>NUCLEOTIDE SEQUENCE [LARGE SCALE GENOMIC DNA]</scope>
    <source>
        <strain evidence="4">CCUG 58412</strain>
    </source>
</reference>
<evidence type="ECO:0000259" key="2">
    <source>
        <dbReference type="Pfam" id="PF12804"/>
    </source>
</evidence>
<dbReference type="GO" id="GO:0016740">
    <property type="term" value="F:transferase activity"/>
    <property type="evidence" value="ECO:0007669"/>
    <property type="project" value="UniProtKB-KW"/>
</dbReference>
<evidence type="ECO:0000313" key="3">
    <source>
        <dbReference type="EMBL" id="MFD0913765.1"/>
    </source>
</evidence>
<protein>
    <submittedName>
        <fullName evidence="3">NTP transferase domain-containing protein</fullName>
    </submittedName>
</protein>
<name>A0ABW3F680_9PROT</name>
<comment type="caution">
    <text evidence="3">The sequence shown here is derived from an EMBL/GenBank/DDBJ whole genome shotgun (WGS) entry which is preliminary data.</text>
</comment>
<keyword evidence="1" id="KW-0460">Magnesium</keyword>
<dbReference type="Gene3D" id="3.90.550.10">
    <property type="entry name" value="Spore Coat Polysaccharide Biosynthesis Protein SpsA, Chain A"/>
    <property type="match status" value="1"/>
</dbReference>
<gene>
    <name evidence="3" type="ORF">ACFQ1Z_09435</name>
</gene>
<dbReference type="PANTHER" id="PTHR43777">
    <property type="entry name" value="MOLYBDENUM COFACTOR CYTIDYLYLTRANSFERASE"/>
    <property type="match status" value="1"/>
</dbReference>
<feature type="domain" description="MobA-like NTP transferase" evidence="2">
    <location>
        <begin position="12"/>
        <end position="175"/>
    </location>
</feature>
<keyword evidence="4" id="KW-1185">Reference proteome</keyword>
<evidence type="ECO:0000256" key="1">
    <source>
        <dbReference type="ARBA" id="ARBA00022842"/>
    </source>
</evidence>
<dbReference type="CDD" id="cd04182">
    <property type="entry name" value="GT_2_like_f"/>
    <property type="match status" value="1"/>
</dbReference>
<proteinExistence type="predicted"/>
<dbReference type="InterPro" id="IPR025877">
    <property type="entry name" value="MobA-like_NTP_Trfase"/>
</dbReference>
<evidence type="ECO:0000313" key="4">
    <source>
        <dbReference type="Proteomes" id="UP001597128"/>
    </source>
</evidence>
<dbReference type="InterPro" id="IPR029044">
    <property type="entry name" value="Nucleotide-diphossugar_trans"/>
</dbReference>
<dbReference type="Proteomes" id="UP001597128">
    <property type="component" value="Unassembled WGS sequence"/>
</dbReference>
<dbReference type="PANTHER" id="PTHR43777:SF1">
    <property type="entry name" value="MOLYBDENUM COFACTOR CYTIDYLYLTRANSFERASE"/>
    <property type="match status" value="1"/>
</dbReference>
<dbReference type="EMBL" id="JBHTKB010000001">
    <property type="protein sequence ID" value="MFD0913765.1"/>
    <property type="molecule type" value="Genomic_DNA"/>
</dbReference>
<sequence>MTVNTQPSLVVGILLAAGFSRRFGQQDKLLHPLADGSSVAETAAQALITALPHAVAVVREENTALQAALRAQGFVVSKCAADATEMADSLKLGVQAAQSAFADATGFVIALADMPYIQPATIGKVAHQLRSAAIVQPAVNGQRGHPVGFASRFAQALLAVRGDQGAREVLRTHQHEVFLLHCDDQGIVRDIDTLADLD</sequence>
<keyword evidence="3" id="KW-0808">Transferase</keyword>
<dbReference type="RefSeq" id="WP_379057132.1">
    <property type="nucleotide sequence ID" value="NZ_JBHTKB010000001.1"/>
</dbReference>
<dbReference type="SUPFAM" id="SSF53448">
    <property type="entry name" value="Nucleotide-diphospho-sugar transferases"/>
    <property type="match status" value="1"/>
</dbReference>
<organism evidence="3 4">
    <name type="scientific">Methylophilus luteus</name>
    <dbReference type="NCBI Taxonomy" id="640108"/>
    <lineage>
        <taxon>Bacteria</taxon>
        <taxon>Pseudomonadati</taxon>
        <taxon>Pseudomonadota</taxon>
        <taxon>Betaproteobacteria</taxon>
        <taxon>Nitrosomonadales</taxon>
        <taxon>Methylophilaceae</taxon>
        <taxon>Methylophilus</taxon>
    </lineage>
</organism>
<dbReference type="Pfam" id="PF12804">
    <property type="entry name" value="NTP_transf_3"/>
    <property type="match status" value="1"/>
</dbReference>
<accession>A0ABW3F680</accession>